<keyword evidence="2 5" id="KW-0547">Nucleotide-binding</keyword>
<keyword evidence="3 5" id="KW-0067">ATP-binding</keyword>
<evidence type="ECO:0000256" key="5">
    <source>
        <dbReference type="HAMAP-Rule" id="MF_00679"/>
    </source>
</evidence>
<dbReference type="PROSITE" id="PS00297">
    <property type="entry name" value="HSP70_1"/>
    <property type="match status" value="1"/>
</dbReference>
<dbReference type="InterPro" id="IPR043129">
    <property type="entry name" value="ATPase_NBD"/>
</dbReference>
<dbReference type="PRINTS" id="PR00301">
    <property type="entry name" value="HEATSHOCK70"/>
</dbReference>
<dbReference type="NCBIfam" id="NF003520">
    <property type="entry name" value="PRK05183.1"/>
    <property type="match status" value="1"/>
</dbReference>
<dbReference type="Gene3D" id="3.90.640.10">
    <property type="entry name" value="Actin, Chain A, domain 4"/>
    <property type="match status" value="1"/>
</dbReference>
<keyword evidence="7" id="KW-0378">Hydrolase</keyword>
<dbReference type="InterPro" id="IPR010236">
    <property type="entry name" value="ISC_FeS_clus_asmbl_HscA"/>
</dbReference>
<keyword evidence="8" id="KW-1185">Reference proteome</keyword>
<evidence type="ECO:0000256" key="3">
    <source>
        <dbReference type="ARBA" id="ARBA00022840"/>
    </source>
</evidence>
<evidence type="ECO:0000313" key="8">
    <source>
        <dbReference type="Proteomes" id="UP001202831"/>
    </source>
</evidence>
<dbReference type="InterPro" id="IPR013126">
    <property type="entry name" value="Hsp_70_fam"/>
</dbReference>
<dbReference type="SUPFAM" id="SSF53067">
    <property type="entry name" value="Actin-like ATPase domain"/>
    <property type="match status" value="2"/>
</dbReference>
<protein>
    <recommendedName>
        <fullName evidence="5">Chaperone protein HscA homolog</fullName>
    </recommendedName>
</protein>
<dbReference type="Proteomes" id="UP001202831">
    <property type="component" value="Unassembled WGS sequence"/>
</dbReference>
<evidence type="ECO:0000313" key="7">
    <source>
        <dbReference type="EMBL" id="MCL2915687.1"/>
    </source>
</evidence>
<dbReference type="Pfam" id="PF00012">
    <property type="entry name" value="HSP70"/>
    <property type="match status" value="1"/>
</dbReference>
<dbReference type="EMBL" id="JAKIKT010000008">
    <property type="protein sequence ID" value="MCL2915687.1"/>
    <property type="molecule type" value="Genomic_DNA"/>
</dbReference>
<dbReference type="GO" id="GO:0016787">
    <property type="term" value="F:hydrolase activity"/>
    <property type="evidence" value="ECO:0007669"/>
    <property type="project" value="UniProtKB-KW"/>
</dbReference>
<dbReference type="SUPFAM" id="SSF100920">
    <property type="entry name" value="Heat shock protein 70kD (HSP70), peptide-binding domain"/>
    <property type="match status" value="1"/>
</dbReference>
<organism evidence="7 8">
    <name type="scientific">Shewanella corallii</name>
    <dbReference type="NCBI Taxonomy" id="560080"/>
    <lineage>
        <taxon>Bacteria</taxon>
        <taxon>Pseudomonadati</taxon>
        <taxon>Pseudomonadota</taxon>
        <taxon>Gammaproteobacteria</taxon>
        <taxon>Alteromonadales</taxon>
        <taxon>Shewanellaceae</taxon>
        <taxon>Shewanella</taxon>
    </lineage>
</organism>
<dbReference type="RefSeq" id="WP_249250265.1">
    <property type="nucleotide sequence ID" value="NZ_JAKIKT010000008.1"/>
</dbReference>
<comment type="caution">
    <text evidence="7">The sequence shown here is derived from an EMBL/GenBank/DDBJ whole genome shotgun (WGS) entry which is preliminary data.</text>
</comment>
<dbReference type="HAMAP" id="MF_00679">
    <property type="entry name" value="HscA"/>
    <property type="match status" value="1"/>
</dbReference>
<keyword evidence="4 5" id="KW-0143">Chaperone</keyword>
<proteinExistence type="inferred from homology"/>
<dbReference type="Gene3D" id="1.20.1270.10">
    <property type="match status" value="1"/>
</dbReference>
<comment type="similarity">
    <text evidence="1 5 6">Belongs to the heat shock protein 70 family.</text>
</comment>
<dbReference type="InterPro" id="IPR018181">
    <property type="entry name" value="Heat_shock_70_CS"/>
</dbReference>
<dbReference type="NCBIfam" id="TIGR01991">
    <property type="entry name" value="HscA"/>
    <property type="match status" value="1"/>
</dbReference>
<comment type="function">
    <text evidence="5">Chaperone involved in the maturation of iron-sulfur cluster-containing proteins. Has a low intrinsic ATPase activity which is markedly stimulated by HscB.</text>
</comment>
<dbReference type="InterPro" id="IPR029048">
    <property type="entry name" value="HSP70_C_sf"/>
</dbReference>
<sequence length="620" mass="66410">MALLQIAEPGQSAAPHQHRLAVGIDLGTTNSLVAAVRSGEATTLPDEQGRHSLPSIVHYGETDIQTGYEAAAHSAKDPVNTIVSVKRFMGRSLADIQSGEHQHAYEFSASEHGLPVFNTRQGQVNPIQVSAEILRPLITRAEETMGGQLEGVVITVPAYFDDAQRQGTKDAAGLLGLKVLRLLNEPTAAAIAYGLDSKQEGVIAVYDLGGGTFDISILRLNKGVFEVLATGGDSALGGDDFDHLLQQHLKLEWELQECSAQTNRQLLIEARRVKEALTYADTAVATISLDDGRELQAEVSRAQFDEMISSLVRKTIAACRRAMRDAGVSVDEVLETVMVGGSTRVPLVREQVAGFFGKTPLTSIDPDKVVAIGAAIQADILVGNKPESDLLLLDVLPLSLGIETMGGLVEKVVSRNTTIPVARAQEFTTFKDGQTAMAFHVVQGERELVDDCRSLARFTLKGIPPLAAGAAHIRVTFQVDADGLLSVTAMEKSTGVQSSIQVKPSFGLSDTEIATMLKDSMKHAKDDISRRMLAEQQVEAARVLESLHSALAKDGELLSEQERNAIDAAMADLANLAGGEDADAITKAIEALDVKTQEFAARRMDNSIRQALAGQSVDQI</sequence>
<evidence type="ECO:0000256" key="1">
    <source>
        <dbReference type="ARBA" id="ARBA00007381"/>
    </source>
</evidence>
<gene>
    <name evidence="5 7" type="primary">hscA</name>
    <name evidence="7" type="ORF">L2725_18190</name>
</gene>
<evidence type="ECO:0000256" key="6">
    <source>
        <dbReference type="RuleBase" id="RU003322"/>
    </source>
</evidence>
<dbReference type="PANTHER" id="PTHR19375">
    <property type="entry name" value="HEAT SHOCK PROTEIN 70KDA"/>
    <property type="match status" value="1"/>
</dbReference>
<dbReference type="InterPro" id="IPR029047">
    <property type="entry name" value="HSP70_peptide-bd_sf"/>
</dbReference>
<dbReference type="Gene3D" id="3.30.420.40">
    <property type="match status" value="2"/>
</dbReference>
<evidence type="ECO:0000256" key="4">
    <source>
        <dbReference type="ARBA" id="ARBA00023186"/>
    </source>
</evidence>
<dbReference type="PROSITE" id="PS00329">
    <property type="entry name" value="HSP70_2"/>
    <property type="match status" value="1"/>
</dbReference>
<dbReference type="SUPFAM" id="SSF100934">
    <property type="entry name" value="Heat shock protein 70kD (HSP70), C-terminal subdomain"/>
    <property type="match status" value="1"/>
</dbReference>
<evidence type="ECO:0000256" key="2">
    <source>
        <dbReference type="ARBA" id="ARBA00022741"/>
    </source>
</evidence>
<accession>A0ABT0NB51</accession>
<dbReference type="Gene3D" id="2.60.34.10">
    <property type="entry name" value="Substrate Binding Domain Of DNAk, Chain A, domain 1"/>
    <property type="match status" value="1"/>
</dbReference>
<name>A0ABT0NB51_9GAMM</name>
<reference evidence="7 8" key="1">
    <citation type="submission" date="2022-01" db="EMBL/GenBank/DDBJ databases">
        <title>Whole genome-based taxonomy of the Shewanellaceae.</title>
        <authorList>
            <person name="Martin-Rodriguez A.J."/>
        </authorList>
    </citation>
    <scope>NUCLEOTIDE SEQUENCE [LARGE SCALE GENOMIC DNA]</scope>
    <source>
        <strain evidence="7 8">DSM 21332</strain>
    </source>
</reference>